<dbReference type="GO" id="GO:0016787">
    <property type="term" value="F:hydrolase activity"/>
    <property type="evidence" value="ECO:0007669"/>
    <property type="project" value="UniProtKB-KW"/>
</dbReference>
<keyword evidence="1" id="KW-0378">Hydrolase</keyword>
<gene>
    <name evidence="1" type="ORF">ACX05_00850</name>
</gene>
<comment type="caution">
    <text evidence="1">The sequence shown here is derived from an EMBL/GenBank/DDBJ whole genome shotgun (WGS) entry which is preliminary data.</text>
</comment>
<protein>
    <submittedName>
        <fullName evidence="1">RNA pyrophosphohydrolase</fullName>
        <ecNumber evidence="1">3.6.1.-</ecNumber>
    </submittedName>
</protein>
<dbReference type="AlphaFoldDB" id="A0AAW3J0U6"/>
<dbReference type="NCBIfam" id="NF001937">
    <property type="entry name" value="PRK00714.1-4"/>
    <property type="match status" value="1"/>
</dbReference>
<accession>A0AAW3J0U6</accession>
<sequence length="114" mass="14047">TKKDVKIIATSRHWLRYKLPKRLVRWDSKPVCIGQKQKWFLLRLECDESRINMQRGKSPEFDGWRWVSYWYPVRQVVSFKRDVYRRAMKEFASLAMPFRERKAKGKRKKQQRRG</sequence>
<dbReference type="SUPFAM" id="SSF55811">
    <property type="entry name" value="Nudix"/>
    <property type="match status" value="1"/>
</dbReference>
<dbReference type="Proteomes" id="UP000037697">
    <property type="component" value="Unassembled WGS sequence"/>
</dbReference>
<dbReference type="EC" id="3.6.1.-" evidence="1"/>
<dbReference type="Gene3D" id="3.90.79.10">
    <property type="entry name" value="Nucleoside Triphosphate Pyrophosphohydrolase"/>
    <property type="match status" value="1"/>
</dbReference>
<dbReference type="EMBL" id="LIRS01000009">
    <property type="protein sequence ID" value="KOY42449.1"/>
    <property type="molecule type" value="Genomic_DNA"/>
</dbReference>
<dbReference type="RefSeq" id="WP_053811621.1">
    <property type="nucleotide sequence ID" value="NZ_LIRS01000009.1"/>
</dbReference>
<organism evidence="1 2">
    <name type="scientific">Vibrio parahaemolyticus</name>
    <dbReference type="NCBI Taxonomy" id="670"/>
    <lineage>
        <taxon>Bacteria</taxon>
        <taxon>Pseudomonadati</taxon>
        <taxon>Pseudomonadota</taxon>
        <taxon>Gammaproteobacteria</taxon>
        <taxon>Vibrionales</taxon>
        <taxon>Vibrionaceae</taxon>
        <taxon>Vibrio</taxon>
    </lineage>
</organism>
<dbReference type="InterPro" id="IPR015797">
    <property type="entry name" value="NUDIX_hydrolase-like_dom_sf"/>
</dbReference>
<feature type="non-terminal residue" evidence="1">
    <location>
        <position position="1"/>
    </location>
</feature>
<proteinExistence type="predicted"/>
<evidence type="ECO:0000313" key="2">
    <source>
        <dbReference type="Proteomes" id="UP000037697"/>
    </source>
</evidence>
<evidence type="ECO:0000313" key="1">
    <source>
        <dbReference type="EMBL" id="KOY42449.1"/>
    </source>
</evidence>
<reference evidence="1 2" key="1">
    <citation type="submission" date="2015-07" db="EMBL/GenBank/DDBJ databases">
        <title>Foodborne Vibrio parahaemolyticus Isolates.</title>
        <authorList>
            <person name="Ronholm J."/>
            <person name="Petronella N."/>
            <person name="Kenwell R."/>
            <person name="Banerjee S."/>
        </authorList>
    </citation>
    <scope>NUCLEOTIDE SEQUENCE [LARGE SCALE GENOMIC DNA]</scope>
    <source>
        <strain evidence="1 2">HS-06-05</strain>
    </source>
</reference>
<name>A0AAW3J0U6_VIBPH</name>